<keyword evidence="4 6" id="KW-0067">ATP-binding</keyword>
<reference evidence="6 7" key="1">
    <citation type="submission" date="2014-02" db="EMBL/GenBank/DDBJ databases">
        <title>The small core and large imbalanced accessory genome model reveals a collaborative survival strategy of Sorangium cellulosum strains in nature.</title>
        <authorList>
            <person name="Han K."/>
            <person name="Peng R."/>
            <person name="Blom J."/>
            <person name="Li Y.-Z."/>
        </authorList>
    </citation>
    <scope>NUCLEOTIDE SEQUENCE [LARGE SCALE GENOMIC DNA]</scope>
    <source>
        <strain evidence="6 7">So0157-18</strain>
    </source>
</reference>
<dbReference type="InterPro" id="IPR003593">
    <property type="entry name" value="AAA+_ATPase"/>
</dbReference>
<dbReference type="InterPro" id="IPR050107">
    <property type="entry name" value="ABC_carbohydrate_import_ATPase"/>
</dbReference>
<evidence type="ECO:0000313" key="7">
    <source>
        <dbReference type="Proteomes" id="UP000075604"/>
    </source>
</evidence>
<dbReference type="PROSITE" id="PS00211">
    <property type="entry name" value="ABC_TRANSPORTER_1"/>
    <property type="match status" value="1"/>
</dbReference>
<evidence type="ECO:0000256" key="4">
    <source>
        <dbReference type="ARBA" id="ARBA00022840"/>
    </source>
</evidence>
<evidence type="ECO:0000256" key="1">
    <source>
        <dbReference type="ARBA" id="ARBA00022448"/>
    </source>
</evidence>
<keyword evidence="1" id="KW-0813">Transport</keyword>
<feature type="domain" description="ABC transporter" evidence="5">
    <location>
        <begin position="260"/>
        <end position="504"/>
    </location>
</feature>
<accession>A0A150P9Q4</accession>
<dbReference type="AlphaFoldDB" id="A0A150P9Q4"/>
<dbReference type="Proteomes" id="UP000075604">
    <property type="component" value="Unassembled WGS sequence"/>
</dbReference>
<dbReference type="GO" id="GO:0016887">
    <property type="term" value="F:ATP hydrolysis activity"/>
    <property type="evidence" value="ECO:0007669"/>
    <property type="project" value="InterPro"/>
</dbReference>
<dbReference type="InterPro" id="IPR003439">
    <property type="entry name" value="ABC_transporter-like_ATP-bd"/>
</dbReference>
<name>A0A150P9Q4_SORCE</name>
<dbReference type="Pfam" id="PF00005">
    <property type="entry name" value="ABC_tran"/>
    <property type="match status" value="2"/>
</dbReference>
<dbReference type="GO" id="GO:0005524">
    <property type="term" value="F:ATP binding"/>
    <property type="evidence" value="ECO:0007669"/>
    <property type="project" value="UniProtKB-KW"/>
</dbReference>
<dbReference type="CDD" id="cd03216">
    <property type="entry name" value="ABC_Carb_Monos_I"/>
    <property type="match status" value="1"/>
</dbReference>
<dbReference type="InterPro" id="IPR017871">
    <property type="entry name" value="ABC_transporter-like_CS"/>
</dbReference>
<keyword evidence="3" id="KW-0547">Nucleotide-binding</keyword>
<feature type="domain" description="ABC transporter" evidence="5">
    <location>
        <begin position="10"/>
        <end position="246"/>
    </location>
</feature>
<organism evidence="6 7">
    <name type="scientific">Sorangium cellulosum</name>
    <name type="common">Polyangium cellulosum</name>
    <dbReference type="NCBI Taxonomy" id="56"/>
    <lineage>
        <taxon>Bacteria</taxon>
        <taxon>Pseudomonadati</taxon>
        <taxon>Myxococcota</taxon>
        <taxon>Polyangia</taxon>
        <taxon>Polyangiales</taxon>
        <taxon>Polyangiaceae</taxon>
        <taxon>Sorangium</taxon>
    </lineage>
</organism>
<evidence type="ECO:0000313" key="6">
    <source>
        <dbReference type="EMBL" id="KYF52419.1"/>
    </source>
</evidence>
<comment type="caution">
    <text evidence="6">The sequence shown here is derived from an EMBL/GenBank/DDBJ whole genome shotgun (WGS) entry which is preliminary data.</text>
</comment>
<sequence>MTEPVSPPLLELRAVSKRYGGVSALSGVDFACEAGKVHAILGENGAGKSTLIKIIGGVVKPSAGELLLHGRPVRFDHPLEANAAGIVCVFQELSLMPTLTVAENIGITMPTNRLGLFDRKAQVRRAEELLARVGCEGVNPNAWVSDLPLSRRQMVEIAKALGKDPRLLILDEATSALSSNDVKKVYELLAELKAQGVGMLYISHRMHEIKELADVMSVFRNGRHIETFAKGQRSDDGIVELMIGRDVGHAFPPKPAARSFPTTLLEVSGLSWERQLDDVSFKLGKGEILGIGGLDGQGQRELLLGLFGVLKDLRGEIKIDGKPVKLTSPRKAKDRAHGIALVPEDRKTEGLMLPMAITANMSLASLDKLTRGVVLDRRREAARVDEMVRRIQIKVGSLDDPVSSLSGGNQQKVVLAKWLMTEPRLLMLNDPTRGIDVGTKQEIYQLLRELADAGTSILFYTTDYDELIGCCDRVLVLYQNRVQGELVGPDITEKNILDLALGLRGGPERAKPEAERARAEAR</sequence>
<evidence type="ECO:0000256" key="2">
    <source>
        <dbReference type="ARBA" id="ARBA00022737"/>
    </source>
</evidence>
<dbReference type="EMBL" id="JELX01003369">
    <property type="protein sequence ID" value="KYF52419.1"/>
    <property type="molecule type" value="Genomic_DNA"/>
</dbReference>
<dbReference type="PANTHER" id="PTHR43790:SF9">
    <property type="entry name" value="GALACTOFURANOSE TRANSPORTER ATP-BINDING PROTEIN YTFR"/>
    <property type="match status" value="1"/>
</dbReference>
<dbReference type="PROSITE" id="PS50893">
    <property type="entry name" value="ABC_TRANSPORTER_2"/>
    <property type="match status" value="2"/>
</dbReference>
<evidence type="ECO:0000256" key="3">
    <source>
        <dbReference type="ARBA" id="ARBA00022741"/>
    </source>
</evidence>
<gene>
    <name evidence="6" type="ORF">BE04_35120</name>
</gene>
<evidence type="ECO:0000259" key="5">
    <source>
        <dbReference type="PROSITE" id="PS50893"/>
    </source>
</evidence>
<dbReference type="SMART" id="SM00382">
    <property type="entry name" value="AAA"/>
    <property type="match status" value="1"/>
</dbReference>
<proteinExistence type="predicted"/>
<protein>
    <submittedName>
        <fullName evidence="6">Sugar ABC transporter ATP-binding protein</fullName>
    </submittedName>
</protein>
<keyword evidence="2" id="KW-0677">Repeat</keyword>
<dbReference type="SUPFAM" id="SSF52540">
    <property type="entry name" value="P-loop containing nucleoside triphosphate hydrolases"/>
    <property type="match status" value="2"/>
</dbReference>
<dbReference type="InterPro" id="IPR027417">
    <property type="entry name" value="P-loop_NTPase"/>
</dbReference>
<dbReference type="Gene3D" id="3.40.50.300">
    <property type="entry name" value="P-loop containing nucleotide triphosphate hydrolases"/>
    <property type="match status" value="2"/>
</dbReference>
<dbReference type="PANTHER" id="PTHR43790">
    <property type="entry name" value="CARBOHYDRATE TRANSPORT ATP-BINDING PROTEIN MG119-RELATED"/>
    <property type="match status" value="1"/>
</dbReference>
<dbReference type="CDD" id="cd03215">
    <property type="entry name" value="ABC_Carb_Monos_II"/>
    <property type="match status" value="1"/>
</dbReference>